<feature type="transmembrane region" description="Helical" evidence="2">
    <location>
        <begin position="164"/>
        <end position="187"/>
    </location>
</feature>
<proteinExistence type="predicted"/>
<comment type="caution">
    <text evidence="4">The sequence shown here is derived from an EMBL/GenBank/DDBJ whole genome shotgun (WGS) entry which is preliminary data.</text>
</comment>
<keyword evidence="2" id="KW-1133">Transmembrane helix</keyword>
<accession>A0AAE0TI50</accession>
<sequence>MCRYYLLIYFCVLLACALRQSVLVGTVASANTSVVSTFSDSNARETSFDTTTASVTKGISSTTDNASISSSGNSAQTIQNYTTVSPGTNTQLNVGTTDKNSGNTNTFSADNISTKNWNPTERTITPANTSKTTGNTTSSNNMITTKANTTNTVAATGADLGSGAIAAGVVLGGAFICIGFVYFAANIRMRRSLVKKRLVKKIESVNMRKTTNL</sequence>
<name>A0AAE0TI50_9BIVA</name>
<evidence type="ECO:0000256" key="1">
    <source>
        <dbReference type="SAM" id="MobiDB-lite"/>
    </source>
</evidence>
<feature type="signal peptide" evidence="3">
    <location>
        <begin position="1"/>
        <end position="17"/>
    </location>
</feature>
<dbReference type="PROSITE" id="PS51257">
    <property type="entry name" value="PROKAR_LIPOPROTEIN"/>
    <property type="match status" value="1"/>
</dbReference>
<gene>
    <name evidence="4" type="ORF">CHS0354_013313</name>
</gene>
<dbReference type="Proteomes" id="UP001195483">
    <property type="component" value="Unassembled WGS sequence"/>
</dbReference>
<keyword evidence="5" id="KW-1185">Reference proteome</keyword>
<reference evidence="4" key="1">
    <citation type="journal article" date="2021" name="Genome Biol. Evol.">
        <title>A High-Quality Reference Genome for a Parasitic Bivalve with Doubly Uniparental Inheritance (Bivalvia: Unionida).</title>
        <authorList>
            <person name="Smith C.H."/>
        </authorList>
    </citation>
    <scope>NUCLEOTIDE SEQUENCE</scope>
    <source>
        <strain evidence="4">CHS0354</strain>
    </source>
</reference>
<keyword evidence="2" id="KW-0812">Transmembrane</keyword>
<keyword evidence="2" id="KW-0472">Membrane</keyword>
<evidence type="ECO:0000256" key="3">
    <source>
        <dbReference type="SAM" id="SignalP"/>
    </source>
</evidence>
<protein>
    <submittedName>
        <fullName evidence="4">Uncharacterized protein</fullName>
    </submittedName>
</protein>
<feature type="region of interest" description="Disordered" evidence="1">
    <location>
        <begin position="86"/>
        <end position="111"/>
    </location>
</feature>
<evidence type="ECO:0000256" key="2">
    <source>
        <dbReference type="SAM" id="Phobius"/>
    </source>
</evidence>
<evidence type="ECO:0000313" key="5">
    <source>
        <dbReference type="Proteomes" id="UP001195483"/>
    </source>
</evidence>
<evidence type="ECO:0000313" key="4">
    <source>
        <dbReference type="EMBL" id="KAK3610809.1"/>
    </source>
</evidence>
<dbReference type="AlphaFoldDB" id="A0AAE0TI50"/>
<dbReference type="EMBL" id="JAEAOA010000808">
    <property type="protein sequence ID" value="KAK3610809.1"/>
    <property type="molecule type" value="Genomic_DNA"/>
</dbReference>
<organism evidence="4 5">
    <name type="scientific">Potamilus streckersoni</name>
    <dbReference type="NCBI Taxonomy" id="2493646"/>
    <lineage>
        <taxon>Eukaryota</taxon>
        <taxon>Metazoa</taxon>
        <taxon>Spiralia</taxon>
        <taxon>Lophotrochozoa</taxon>
        <taxon>Mollusca</taxon>
        <taxon>Bivalvia</taxon>
        <taxon>Autobranchia</taxon>
        <taxon>Heteroconchia</taxon>
        <taxon>Palaeoheterodonta</taxon>
        <taxon>Unionida</taxon>
        <taxon>Unionoidea</taxon>
        <taxon>Unionidae</taxon>
        <taxon>Ambleminae</taxon>
        <taxon>Lampsilini</taxon>
        <taxon>Potamilus</taxon>
    </lineage>
</organism>
<reference evidence="4" key="3">
    <citation type="submission" date="2023-05" db="EMBL/GenBank/DDBJ databases">
        <authorList>
            <person name="Smith C.H."/>
        </authorList>
    </citation>
    <scope>NUCLEOTIDE SEQUENCE</scope>
    <source>
        <strain evidence="4">CHS0354</strain>
        <tissue evidence="4">Mantle</tissue>
    </source>
</reference>
<feature type="chain" id="PRO_5042100846" evidence="3">
    <location>
        <begin position="18"/>
        <end position="213"/>
    </location>
</feature>
<reference evidence="4" key="2">
    <citation type="journal article" date="2021" name="Genome Biol. Evol.">
        <title>Developing a high-quality reference genome for a parasitic bivalve with doubly uniparental inheritance (Bivalvia: Unionida).</title>
        <authorList>
            <person name="Smith C.H."/>
        </authorList>
    </citation>
    <scope>NUCLEOTIDE SEQUENCE</scope>
    <source>
        <strain evidence="4">CHS0354</strain>
        <tissue evidence="4">Mantle</tissue>
    </source>
</reference>
<keyword evidence="3" id="KW-0732">Signal</keyword>